<accession>A0AAV2ZB19</accession>
<feature type="non-terminal residue" evidence="1">
    <location>
        <position position="302"/>
    </location>
</feature>
<comment type="caution">
    <text evidence="1">The sequence shown here is derived from an EMBL/GenBank/DDBJ whole genome shotgun (WGS) entry which is preliminary data.</text>
</comment>
<dbReference type="AlphaFoldDB" id="A0AAV2ZB19"/>
<name>A0AAV2ZB19_9STRA</name>
<protein>
    <submittedName>
        <fullName evidence="1">Uncharacterized protein</fullName>
    </submittedName>
</protein>
<organism evidence="1 2">
    <name type="scientific">Lagenidium giganteum</name>
    <dbReference type="NCBI Taxonomy" id="4803"/>
    <lineage>
        <taxon>Eukaryota</taxon>
        <taxon>Sar</taxon>
        <taxon>Stramenopiles</taxon>
        <taxon>Oomycota</taxon>
        <taxon>Peronosporomycetes</taxon>
        <taxon>Pythiales</taxon>
        <taxon>Pythiaceae</taxon>
    </lineage>
</organism>
<gene>
    <name evidence="1" type="ORF">N0F65_003367</name>
</gene>
<evidence type="ECO:0000313" key="1">
    <source>
        <dbReference type="EMBL" id="DBA03120.1"/>
    </source>
</evidence>
<sequence>MRAIEPRVASSASSAENLKRSSVRPYASTIEVVSRRLTILGASLSLVWNVASPIKSWILSSYELISNDSIQSEEMQWMHSLDAQFIQSLYEDANVPLDYPGQAKRFVNVYIDFMVQPMSLNWAPYVNARHNDPSIGRYCRSGLRPKREKQLAAIALYDHVDFVLWDHPITHVIPDQANCSVIEVAEAMMCIKGINASGIVNLEWSTGIPPTDPKLAPGLQIWQDLLMPDLETCLARRRELMSDNTLNEHPLNVLTQEIATNYSLDPYGLAGKTNLYAEVQVQEGFIDMSGNLSGVRRARLSG</sequence>
<dbReference type="Proteomes" id="UP001146120">
    <property type="component" value="Unassembled WGS sequence"/>
</dbReference>
<dbReference type="EMBL" id="DAKRPA010000023">
    <property type="protein sequence ID" value="DBA03120.1"/>
    <property type="molecule type" value="Genomic_DNA"/>
</dbReference>
<proteinExistence type="predicted"/>
<reference evidence="1" key="2">
    <citation type="journal article" date="2023" name="Microbiol Resour">
        <title>Decontamination and Annotation of the Draft Genome Sequence of the Oomycete Lagenidium giganteum ARSEF 373.</title>
        <authorList>
            <person name="Morgan W.R."/>
            <person name="Tartar A."/>
        </authorList>
    </citation>
    <scope>NUCLEOTIDE SEQUENCE</scope>
    <source>
        <strain evidence="1">ARSEF 373</strain>
    </source>
</reference>
<evidence type="ECO:0000313" key="2">
    <source>
        <dbReference type="Proteomes" id="UP001146120"/>
    </source>
</evidence>
<keyword evidence="2" id="KW-1185">Reference proteome</keyword>
<reference evidence="1" key="1">
    <citation type="submission" date="2022-11" db="EMBL/GenBank/DDBJ databases">
        <authorList>
            <person name="Morgan W.R."/>
            <person name="Tartar A."/>
        </authorList>
    </citation>
    <scope>NUCLEOTIDE SEQUENCE</scope>
    <source>
        <strain evidence="1">ARSEF 373</strain>
    </source>
</reference>